<proteinExistence type="predicted"/>
<comment type="caution">
    <text evidence="1">The sequence shown here is derived from an EMBL/GenBank/DDBJ whole genome shotgun (WGS) entry which is preliminary data.</text>
</comment>
<organism evidence="1 3">
    <name type="scientific">Didymodactylos carnosus</name>
    <dbReference type="NCBI Taxonomy" id="1234261"/>
    <lineage>
        <taxon>Eukaryota</taxon>
        <taxon>Metazoa</taxon>
        <taxon>Spiralia</taxon>
        <taxon>Gnathifera</taxon>
        <taxon>Rotifera</taxon>
        <taxon>Eurotatoria</taxon>
        <taxon>Bdelloidea</taxon>
        <taxon>Philodinida</taxon>
        <taxon>Philodinidae</taxon>
        <taxon>Didymodactylos</taxon>
    </lineage>
</organism>
<protein>
    <submittedName>
        <fullName evidence="1">Uncharacterized protein</fullName>
    </submittedName>
</protein>
<dbReference type="Proteomes" id="UP000663829">
    <property type="component" value="Unassembled WGS sequence"/>
</dbReference>
<name>A0A814EFS0_9BILA</name>
<evidence type="ECO:0000313" key="2">
    <source>
        <dbReference type="EMBL" id="CAF3740796.1"/>
    </source>
</evidence>
<sequence>MFQDPPGSYEIQARSQQDLTGTLTDLAGLGSRAGYLGFSSGLSGVCSDSTTITAVASIPSGYSANVTVFGTLFYLTLSSDSKTINAINSANSACNGIELFKK</sequence>
<gene>
    <name evidence="1" type="ORF">GPM918_LOCUS12049</name>
    <name evidence="2" type="ORF">SRO942_LOCUS12050</name>
</gene>
<dbReference type="Proteomes" id="UP000681722">
    <property type="component" value="Unassembled WGS sequence"/>
</dbReference>
<evidence type="ECO:0000313" key="3">
    <source>
        <dbReference type="Proteomes" id="UP000663829"/>
    </source>
</evidence>
<accession>A0A814EFS0</accession>
<evidence type="ECO:0000313" key="1">
    <source>
        <dbReference type="EMBL" id="CAF0967369.1"/>
    </source>
</evidence>
<dbReference type="EMBL" id="CAJNOQ010002592">
    <property type="protein sequence ID" value="CAF0967369.1"/>
    <property type="molecule type" value="Genomic_DNA"/>
</dbReference>
<reference evidence="1" key="1">
    <citation type="submission" date="2021-02" db="EMBL/GenBank/DDBJ databases">
        <authorList>
            <person name="Nowell W R."/>
        </authorList>
    </citation>
    <scope>NUCLEOTIDE SEQUENCE</scope>
</reference>
<dbReference type="AlphaFoldDB" id="A0A814EFS0"/>
<dbReference type="EMBL" id="CAJOBC010002592">
    <property type="protein sequence ID" value="CAF3740796.1"/>
    <property type="molecule type" value="Genomic_DNA"/>
</dbReference>
<keyword evidence="3" id="KW-1185">Reference proteome</keyword>